<sequence length="177" mass="19792">MRFNRGLLAVLAVLFLVGCGYKPSSHYAKERIKGKVFVDMYVSLEDPKNSVIIKDSMSEILVSRFGATLVHDRELADTLVFLRLASVSMSTLQYDEIGYEKLYRANVTINVKYDGPEGKGSFNVTGRYDFSVDGDNEISEAKRFEAIRNASSKALEEVISKVAIDSFRKEPSSDAKQ</sequence>
<gene>
    <name evidence="1" type="ORF">CRV04_07040</name>
</gene>
<evidence type="ECO:0000313" key="2">
    <source>
        <dbReference type="Proteomes" id="UP000290657"/>
    </source>
</evidence>
<dbReference type="Proteomes" id="UP000290657">
    <property type="component" value="Unassembled WGS sequence"/>
</dbReference>
<dbReference type="PROSITE" id="PS51257">
    <property type="entry name" value="PROKAR_LIPOPROTEIN"/>
    <property type="match status" value="1"/>
</dbReference>
<dbReference type="AlphaFoldDB" id="A0A4V1LNX7"/>
<dbReference type="RefSeq" id="WP_128996131.1">
    <property type="nucleotide sequence ID" value="NZ_PDKN01000004.1"/>
</dbReference>
<dbReference type="GO" id="GO:0019867">
    <property type="term" value="C:outer membrane"/>
    <property type="evidence" value="ECO:0007669"/>
    <property type="project" value="InterPro"/>
</dbReference>
<name>A0A4V1LNX7_9BACT</name>
<reference evidence="1 2" key="1">
    <citation type="submission" date="2017-10" db="EMBL/GenBank/DDBJ databases">
        <title>Genomics of the genus Arcobacter.</title>
        <authorList>
            <person name="Perez-Cataluna A."/>
            <person name="Figueras M.J."/>
        </authorList>
    </citation>
    <scope>NUCLEOTIDE SEQUENCE [LARGE SCALE GENOMIC DNA]</scope>
    <source>
        <strain evidence="1 2">CECT 8987</strain>
    </source>
</reference>
<accession>A0A4V1LNX7</accession>
<keyword evidence="2" id="KW-1185">Reference proteome</keyword>
<dbReference type="InterPro" id="IPR007485">
    <property type="entry name" value="LPS_assembly_LptE"/>
</dbReference>
<dbReference type="EMBL" id="PDKN01000004">
    <property type="protein sequence ID" value="RXJ57560.1"/>
    <property type="molecule type" value="Genomic_DNA"/>
</dbReference>
<organism evidence="1 2">
    <name type="scientific">Candidatus Marinarcus aquaticus</name>
    <dbReference type="NCBI Taxonomy" id="2044504"/>
    <lineage>
        <taxon>Bacteria</taxon>
        <taxon>Pseudomonadati</taxon>
        <taxon>Campylobacterota</taxon>
        <taxon>Epsilonproteobacteria</taxon>
        <taxon>Campylobacterales</taxon>
        <taxon>Arcobacteraceae</taxon>
        <taxon>Candidatus Marinarcus</taxon>
    </lineage>
</organism>
<protein>
    <recommendedName>
        <fullName evidence="3">LPS-assembly lipoprotein LptE</fullName>
    </recommendedName>
</protein>
<proteinExistence type="predicted"/>
<evidence type="ECO:0000313" key="1">
    <source>
        <dbReference type="EMBL" id="RXJ57560.1"/>
    </source>
</evidence>
<dbReference type="GO" id="GO:0043165">
    <property type="term" value="P:Gram-negative-bacterium-type cell outer membrane assembly"/>
    <property type="evidence" value="ECO:0007669"/>
    <property type="project" value="InterPro"/>
</dbReference>
<comment type="caution">
    <text evidence="1">The sequence shown here is derived from an EMBL/GenBank/DDBJ whole genome shotgun (WGS) entry which is preliminary data.</text>
</comment>
<dbReference type="Pfam" id="PF04390">
    <property type="entry name" value="LptE"/>
    <property type="match status" value="1"/>
</dbReference>
<evidence type="ECO:0008006" key="3">
    <source>
        <dbReference type="Google" id="ProtNLM"/>
    </source>
</evidence>
<dbReference type="OrthoDB" id="5347351at2"/>